<dbReference type="EMBL" id="JBHRTR010000023">
    <property type="protein sequence ID" value="MFC3227428.1"/>
    <property type="molecule type" value="Genomic_DNA"/>
</dbReference>
<keyword evidence="4" id="KW-0547">Nucleotide-binding</keyword>
<dbReference type="InterPro" id="IPR050319">
    <property type="entry name" value="ABC_transp_ATP-bind"/>
</dbReference>
<dbReference type="InterPro" id="IPR003439">
    <property type="entry name" value="ABC_transporter-like_ATP-bd"/>
</dbReference>
<organism evidence="7 8">
    <name type="scientific">Marinibaculum pumilum</name>
    <dbReference type="NCBI Taxonomy" id="1766165"/>
    <lineage>
        <taxon>Bacteria</taxon>
        <taxon>Pseudomonadati</taxon>
        <taxon>Pseudomonadota</taxon>
        <taxon>Alphaproteobacteria</taxon>
        <taxon>Rhodospirillales</taxon>
        <taxon>Rhodospirillaceae</taxon>
        <taxon>Marinibaculum</taxon>
    </lineage>
</organism>
<keyword evidence="8" id="KW-1185">Reference proteome</keyword>
<evidence type="ECO:0000313" key="8">
    <source>
        <dbReference type="Proteomes" id="UP001595528"/>
    </source>
</evidence>
<evidence type="ECO:0000259" key="6">
    <source>
        <dbReference type="PROSITE" id="PS50893"/>
    </source>
</evidence>
<protein>
    <submittedName>
        <fullName evidence="7">Oligopeptide/dipeptide ABC transporter ATP-binding protein</fullName>
    </submittedName>
</protein>
<sequence>MSTTPVLQVEGLVKHFPIGGSRSVVRAVNGVNLEVARGETLALVGESGSGKTTVGRCVLGLIPQTAGHISFEGTPVDRRRNIRSRDLRGRMQLVFQEPAESLDPRIRVAETIAEPLRSMGMGRENRKRKVAEVAARVGLRDSTLDQFPAELSAGQQQRVGIARAMITDPALIVMDEPTSALDPTARAEIIDLLIRLQKELDTAYLFISHDLSTVRYVSHRVAVMYLGMIVEQGASAELFSHPRHPYSVGLLSSVLLPNPKLKRVSEVDLKGEIPSPIDLPKGCYLAGRCPFVDDRCRNEMPPPDPIGGGHSVCCFHHRTALEGRAALDYFDEFQAETERLLSAGRR</sequence>
<dbReference type="RefSeq" id="WP_379899595.1">
    <property type="nucleotide sequence ID" value="NZ_JBHRTR010000023.1"/>
</dbReference>
<proteinExistence type="inferred from homology"/>
<comment type="similarity">
    <text evidence="2">Belongs to the ABC transporter superfamily.</text>
</comment>
<evidence type="ECO:0000313" key="7">
    <source>
        <dbReference type="EMBL" id="MFC3227428.1"/>
    </source>
</evidence>
<evidence type="ECO:0000256" key="2">
    <source>
        <dbReference type="ARBA" id="ARBA00005417"/>
    </source>
</evidence>
<dbReference type="InterPro" id="IPR027417">
    <property type="entry name" value="P-loop_NTPase"/>
</dbReference>
<dbReference type="CDD" id="cd03257">
    <property type="entry name" value="ABC_NikE_OppD_transporters"/>
    <property type="match status" value="1"/>
</dbReference>
<name>A0ABV7KYE3_9PROT</name>
<dbReference type="PROSITE" id="PS00211">
    <property type="entry name" value="ABC_TRANSPORTER_1"/>
    <property type="match status" value="1"/>
</dbReference>
<comment type="caution">
    <text evidence="7">The sequence shown here is derived from an EMBL/GenBank/DDBJ whole genome shotgun (WGS) entry which is preliminary data.</text>
</comment>
<comment type="subcellular location">
    <subcellularLocation>
        <location evidence="1">Cell inner membrane</location>
        <topology evidence="1">Peripheral membrane protein</topology>
    </subcellularLocation>
</comment>
<dbReference type="PANTHER" id="PTHR43776:SF7">
    <property type="entry name" value="D,D-DIPEPTIDE TRANSPORT ATP-BINDING PROTEIN DDPF-RELATED"/>
    <property type="match status" value="1"/>
</dbReference>
<dbReference type="Pfam" id="PF08352">
    <property type="entry name" value="oligo_HPY"/>
    <property type="match status" value="1"/>
</dbReference>
<dbReference type="InterPro" id="IPR017871">
    <property type="entry name" value="ABC_transporter-like_CS"/>
</dbReference>
<dbReference type="Proteomes" id="UP001595528">
    <property type="component" value="Unassembled WGS sequence"/>
</dbReference>
<dbReference type="GO" id="GO:0005524">
    <property type="term" value="F:ATP binding"/>
    <property type="evidence" value="ECO:0007669"/>
    <property type="project" value="UniProtKB-KW"/>
</dbReference>
<evidence type="ECO:0000256" key="1">
    <source>
        <dbReference type="ARBA" id="ARBA00004417"/>
    </source>
</evidence>
<evidence type="ECO:0000256" key="4">
    <source>
        <dbReference type="ARBA" id="ARBA00022741"/>
    </source>
</evidence>
<keyword evidence="5 7" id="KW-0067">ATP-binding</keyword>
<dbReference type="Pfam" id="PF00005">
    <property type="entry name" value="ABC_tran"/>
    <property type="match status" value="1"/>
</dbReference>
<accession>A0ABV7KYE3</accession>
<evidence type="ECO:0000256" key="5">
    <source>
        <dbReference type="ARBA" id="ARBA00022840"/>
    </source>
</evidence>
<feature type="domain" description="ABC transporter" evidence="6">
    <location>
        <begin position="7"/>
        <end position="251"/>
    </location>
</feature>
<dbReference type="InterPro" id="IPR003593">
    <property type="entry name" value="AAA+_ATPase"/>
</dbReference>
<evidence type="ECO:0000256" key="3">
    <source>
        <dbReference type="ARBA" id="ARBA00022448"/>
    </source>
</evidence>
<dbReference type="InterPro" id="IPR013563">
    <property type="entry name" value="Oligopep_ABC_C"/>
</dbReference>
<dbReference type="SUPFAM" id="SSF52540">
    <property type="entry name" value="P-loop containing nucleoside triphosphate hydrolases"/>
    <property type="match status" value="1"/>
</dbReference>
<reference evidence="8" key="1">
    <citation type="journal article" date="2019" name="Int. J. Syst. Evol. Microbiol.">
        <title>The Global Catalogue of Microorganisms (GCM) 10K type strain sequencing project: providing services to taxonomists for standard genome sequencing and annotation.</title>
        <authorList>
            <consortium name="The Broad Institute Genomics Platform"/>
            <consortium name="The Broad Institute Genome Sequencing Center for Infectious Disease"/>
            <person name="Wu L."/>
            <person name="Ma J."/>
        </authorList>
    </citation>
    <scope>NUCLEOTIDE SEQUENCE [LARGE SCALE GENOMIC DNA]</scope>
    <source>
        <strain evidence="8">KCTC 42964</strain>
    </source>
</reference>
<dbReference type="PROSITE" id="PS50893">
    <property type="entry name" value="ABC_TRANSPORTER_2"/>
    <property type="match status" value="1"/>
</dbReference>
<dbReference type="NCBIfam" id="TIGR01727">
    <property type="entry name" value="oligo_HPY"/>
    <property type="match status" value="1"/>
</dbReference>
<keyword evidence="3" id="KW-0813">Transport</keyword>
<gene>
    <name evidence="7" type="ORF">ACFOGJ_09315</name>
</gene>
<dbReference type="PANTHER" id="PTHR43776">
    <property type="entry name" value="TRANSPORT ATP-BINDING PROTEIN"/>
    <property type="match status" value="1"/>
</dbReference>
<dbReference type="Gene3D" id="3.40.50.300">
    <property type="entry name" value="P-loop containing nucleotide triphosphate hydrolases"/>
    <property type="match status" value="1"/>
</dbReference>
<dbReference type="SMART" id="SM00382">
    <property type="entry name" value="AAA"/>
    <property type="match status" value="1"/>
</dbReference>